<proteinExistence type="predicted"/>
<name>A0A7W3M0H3_ACTNM</name>
<evidence type="ECO:0000313" key="2">
    <source>
        <dbReference type="Proteomes" id="UP000572680"/>
    </source>
</evidence>
<evidence type="ECO:0000313" key="1">
    <source>
        <dbReference type="EMBL" id="MBA8957721.1"/>
    </source>
</evidence>
<accession>A0A7W3M0H3</accession>
<dbReference type="EMBL" id="JACJIA010000029">
    <property type="protein sequence ID" value="MBA8957721.1"/>
    <property type="molecule type" value="Genomic_DNA"/>
</dbReference>
<dbReference type="AlphaFoldDB" id="A0A7W3M0H3"/>
<dbReference type="RefSeq" id="WP_182849516.1">
    <property type="nucleotide sequence ID" value="NZ_BAAALP010000091.1"/>
</dbReference>
<reference evidence="1 2" key="1">
    <citation type="submission" date="2020-08" db="EMBL/GenBank/DDBJ databases">
        <title>Genomic Encyclopedia of Type Strains, Phase IV (KMG-IV): sequencing the most valuable type-strain genomes for metagenomic binning, comparative biology and taxonomic classification.</title>
        <authorList>
            <person name="Goeker M."/>
        </authorList>
    </citation>
    <scope>NUCLEOTIDE SEQUENCE [LARGE SCALE GENOMIC DNA]</scope>
    <source>
        <strain evidence="1 2">DSM 44197</strain>
    </source>
</reference>
<keyword evidence="2" id="KW-1185">Reference proteome</keyword>
<gene>
    <name evidence="1" type="ORF">HNR61_009420</name>
</gene>
<comment type="caution">
    <text evidence="1">The sequence shown here is derived from an EMBL/GenBank/DDBJ whole genome shotgun (WGS) entry which is preliminary data.</text>
</comment>
<organism evidence="1 2">
    <name type="scientific">Actinomadura namibiensis</name>
    <dbReference type="NCBI Taxonomy" id="182080"/>
    <lineage>
        <taxon>Bacteria</taxon>
        <taxon>Bacillati</taxon>
        <taxon>Actinomycetota</taxon>
        <taxon>Actinomycetes</taxon>
        <taxon>Streptosporangiales</taxon>
        <taxon>Thermomonosporaceae</taxon>
        <taxon>Actinomadura</taxon>
    </lineage>
</organism>
<sequence>MKPVRLRACRDRDVVALPGHHPAVVRLDDVPGSSWWPGGLIPIAWSAATGPDNGITSYSPDTLVHLLHRP</sequence>
<protein>
    <submittedName>
        <fullName evidence="1">Uncharacterized protein</fullName>
    </submittedName>
</protein>
<dbReference type="Proteomes" id="UP000572680">
    <property type="component" value="Unassembled WGS sequence"/>
</dbReference>